<feature type="domain" description="Zinc-binding loop region of homing endonuclease" evidence="1">
    <location>
        <begin position="23"/>
        <end position="88"/>
    </location>
</feature>
<dbReference type="InterPro" id="IPR044925">
    <property type="entry name" value="His-Me_finger_sf"/>
</dbReference>
<gene>
    <name evidence="2" type="ORF">Drael01_00038</name>
</gene>
<evidence type="ECO:0000313" key="2">
    <source>
        <dbReference type="EMBL" id="XAI70268.1"/>
    </source>
</evidence>
<dbReference type="SUPFAM" id="SSF54060">
    <property type="entry name" value="His-Me finger endonucleases"/>
    <property type="match status" value="1"/>
</dbReference>
<dbReference type="Gene3D" id="3.90.75.10">
    <property type="entry name" value="Homing Intron 3 (I-ppo) Encoded Endonuclease, Chain A"/>
    <property type="match status" value="1"/>
</dbReference>
<dbReference type="EMBL" id="PP179320">
    <property type="protein sequence ID" value="XAI70268.1"/>
    <property type="molecule type" value="Genomic_DNA"/>
</dbReference>
<sequence>MDNQCIEHTGYLSSGGYGRIRHRGKVVAAHRLAYAVAHGLDVFTMGGHVMHSCDNRKCINPEHLTLADNAANMADKVAKGRQWKRLSTEQVAEIKRDYIPMGVGVHYGNSKDICAKYGITRGCLSKIVRGLTRSVS</sequence>
<organism evidence="2">
    <name type="scientific">Pseudomonas phage Drael01</name>
    <dbReference type="NCBI Taxonomy" id="3138533"/>
    <lineage>
        <taxon>Viruses</taxon>
    </lineage>
</organism>
<accession>A0AAU6W147</accession>
<protein>
    <recommendedName>
        <fullName evidence="1">Zinc-binding loop region of homing endonuclease domain-containing protein</fullName>
    </recommendedName>
</protein>
<dbReference type="Pfam" id="PF05551">
    <property type="entry name" value="zf-His_Me_endon"/>
    <property type="match status" value="1"/>
</dbReference>
<name>A0AAU6W147_9VIRU</name>
<dbReference type="InterPro" id="IPR044930">
    <property type="entry name" value="Homing_endonuclease_His-Me"/>
</dbReference>
<evidence type="ECO:0000259" key="1">
    <source>
        <dbReference type="Pfam" id="PF05551"/>
    </source>
</evidence>
<dbReference type="InterPro" id="IPR008704">
    <property type="entry name" value="Endonuclease_Zinc-binding_loop"/>
</dbReference>
<reference evidence="2" key="1">
    <citation type="journal article" date="2024" name="J. Gen. Virol.">
        <title>Novel phages of Pseudomonas syringae unveil numerous potential auxiliary metabolic genes.</title>
        <authorList>
            <person name="Feltin C."/>
            <person name="Garneau J.R."/>
            <person name="Morris C.E."/>
            <person name="Berard A."/>
            <person name="Torres-Barcelo C."/>
        </authorList>
    </citation>
    <scope>NUCLEOTIDE SEQUENCE</scope>
</reference>
<proteinExistence type="predicted"/>
<dbReference type="GO" id="GO:0004519">
    <property type="term" value="F:endonuclease activity"/>
    <property type="evidence" value="ECO:0007669"/>
    <property type="project" value="InterPro"/>
</dbReference>